<protein>
    <submittedName>
        <fullName evidence="1">Uncharacterized protein</fullName>
    </submittedName>
</protein>
<name>U7V756_9MICC</name>
<proteinExistence type="predicted"/>
<dbReference type="EMBL" id="AXZG01000010">
    <property type="protein sequence ID" value="ERT67336.1"/>
    <property type="molecule type" value="Genomic_DNA"/>
</dbReference>
<evidence type="ECO:0000313" key="1">
    <source>
        <dbReference type="EMBL" id="ERT67336.1"/>
    </source>
</evidence>
<organism evidence="1 2">
    <name type="scientific">Rothia aeria F0184</name>
    <dbReference type="NCBI Taxonomy" id="888019"/>
    <lineage>
        <taxon>Bacteria</taxon>
        <taxon>Bacillati</taxon>
        <taxon>Actinomycetota</taxon>
        <taxon>Actinomycetes</taxon>
        <taxon>Micrococcales</taxon>
        <taxon>Micrococcaceae</taxon>
        <taxon>Rothia</taxon>
    </lineage>
</organism>
<reference evidence="1 2" key="1">
    <citation type="submission" date="2013-08" db="EMBL/GenBank/DDBJ databases">
        <authorList>
            <person name="Weinstock G."/>
            <person name="Sodergren E."/>
            <person name="Wylie T."/>
            <person name="Fulton L."/>
            <person name="Fulton R."/>
            <person name="Fronick C."/>
            <person name="O'Laughlin M."/>
            <person name="Godfrey J."/>
            <person name="Miner T."/>
            <person name="Herter B."/>
            <person name="Appelbaum E."/>
            <person name="Cordes M."/>
            <person name="Lek S."/>
            <person name="Wollam A."/>
            <person name="Pepin K.H."/>
            <person name="Palsikar V.B."/>
            <person name="Mitreva M."/>
            <person name="Wilson R.K."/>
        </authorList>
    </citation>
    <scope>NUCLEOTIDE SEQUENCE [LARGE SCALE GENOMIC DNA]</scope>
    <source>
        <strain evidence="1 2">F0184</strain>
    </source>
</reference>
<sequence length="49" mass="5307">MAGVWISCGGTAKNVRSCGFFEHEKIDAPHHLGVKKISNTTCSINTRFG</sequence>
<dbReference type="Proteomes" id="UP000017174">
    <property type="component" value="Unassembled WGS sequence"/>
</dbReference>
<dbReference type="HOGENOM" id="CLU_3140265_0_0_11"/>
<evidence type="ECO:0000313" key="2">
    <source>
        <dbReference type="Proteomes" id="UP000017174"/>
    </source>
</evidence>
<dbReference type="AlphaFoldDB" id="U7V756"/>
<gene>
    <name evidence="1" type="ORF">HMPREF0742_00241</name>
</gene>
<comment type="caution">
    <text evidence="1">The sequence shown here is derived from an EMBL/GenBank/DDBJ whole genome shotgun (WGS) entry which is preliminary data.</text>
</comment>
<accession>U7V756</accession>